<dbReference type="RefSeq" id="WP_309726832.1">
    <property type="nucleotide sequence ID" value="NZ_JAVDQA010000001.1"/>
</dbReference>
<keyword evidence="4 7" id="KW-0406">Ion transport</keyword>
<reference evidence="8 9" key="1">
    <citation type="submission" date="2023-07" db="EMBL/GenBank/DDBJ databases">
        <title>Genomic Encyclopedia of Type Strains, Phase IV (KMG-IV): sequencing the most valuable type-strain genomes for metagenomic binning, comparative biology and taxonomic classification.</title>
        <authorList>
            <person name="Goeker M."/>
        </authorList>
    </citation>
    <scope>NUCLEOTIDE SEQUENCE [LARGE SCALE GENOMIC DNA]</scope>
    <source>
        <strain evidence="8 9">DSM 102814</strain>
    </source>
</reference>
<evidence type="ECO:0000256" key="3">
    <source>
        <dbReference type="ARBA" id="ARBA00022781"/>
    </source>
</evidence>
<evidence type="ECO:0000256" key="1">
    <source>
        <dbReference type="ARBA" id="ARBA00004370"/>
    </source>
</evidence>
<dbReference type="Proteomes" id="UP001257659">
    <property type="component" value="Unassembled WGS sequence"/>
</dbReference>
<evidence type="ECO:0000256" key="5">
    <source>
        <dbReference type="ARBA" id="ARBA00023136"/>
    </source>
</evidence>
<dbReference type="PANTHER" id="PTHR11910">
    <property type="entry name" value="ATP SYNTHASE DELTA CHAIN"/>
    <property type="match status" value="1"/>
</dbReference>
<evidence type="ECO:0000256" key="2">
    <source>
        <dbReference type="ARBA" id="ARBA00022448"/>
    </source>
</evidence>
<keyword evidence="9" id="KW-1185">Reference proteome</keyword>
<dbReference type="SUPFAM" id="SSF47928">
    <property type="entry name" value="N-terminal domain of the delta subunit of the F1F0-ATP synthase"/>
    <property type="match status" value="1"/>
</dbReference>
<comment type="function">
    <text evidence="7">This protein is part of the stalk that links CF(0) to CF(1). It either transmits conformational changes from CF(0) to CF(1) or is implicated in proton conduction.</text>
</comment>
<sequence length="181" mass="20030">MANTRAANRYAKALLDLAKEKKQTEEVFADMKLIHNTIKNSKDLRSVLKSPVIKPSAKHNVVKAIFAEVNPISQSLFNILIQNNRIAILETVVKSYVNQYNELMNIKAATVTTAEALTPEMEAKVLAKVKDLTGSKATLKNIVDKTILGGFILRIGDVQYDASVSGKLNALRNKFKNNAYV</sequence>
<comment type="similarity">
    <text evidence="7">Belongs to the ATPase delta chain family.</text>
</comment>
<comment type="function">
    <text evidence="7">F(1)F(0) ATP synthase produces ATP from ADP in the presence of a proton or sodium gradient. F-type ATPases consist of two structural domains, F(1) containing the extramembraneous catalytic core and F(0) containing the membrane proton channel, linked together by a central stalk and a peripheral stalk. During catalysis, ATP synthesis in the catalytic domain of F(1) is coupled via a rotary mechanism of the central stalk subunits to proton translocation.</text>
</comment>
<comment type="subcellular location">
    <subcellularLocation>
        <location evidence="7">Cell membrane</location>
        <topology evidence="7">Peripheral membrane protein</topology>
    </subcellularLocation>
    <subcellularLocation>
        <location evidence="1">Membrane</location>
    </subcellularLocation>
</comment>
<dbReference type="HAMAP" id="MF_01416">
    <property type="entry name" value="ATP_synth_delta_bact"/>
    <property type="match status" value="1"/>
</dbReference>
<keyword evidence="3 7" id="KW-0375">Hydrogen ion transport</keyword>
<dbReference type="PRINTS" id="PR00125">
    <property type="entry name" value="ATPASEDELTA"/>
</dbReference>
<dbReference type="InterPro" id="IPR026015">
    <property type="entry name" value="ATP_synth_OSCP/delta_N_sf"/>
</dbReference>
<gene>
    <name evidence="7" type="primary">atpH</name>
    <name evidence="8" type="ORF">GGR31_000464</name>
</gene>
<name>A0ABU1K5K5_9FLAO</name>
<keyword evidence="7" id="KW-0139">CF(1)</keyword>
<protein>
    <recommendedName>
        <fullName evidence="7">ATP synthase subunit delta</fullName>
    </recommendedName>
    <alternativeName>
        <fullName evidence="7">ATP synthase F(1) sector subunit delta</fullName>
    </alternativeName>
    <alternativeName>
        <fullName evidence="7">F-type ATPase subunit delta</fullName>
        <shortName evidence="7">F-ATPase subunit delta</shortName>
    </alternativeName>
</protein>
<keyword evidence="6 7" id="KW-0066">ATP synthesis</keyword>
<evidence type="ECO:0000256" key="6">
    <source>
        <dbReference type="ARBA" id="ARBA00023310"/>
    </source>
</evidence>
<keyword evidence="5 7" id="KW-0472">Membrane</keyword>
<proteinExistence type="inferred from homology"/>
<evidence type="ECO:0000256" key="4">
    <source>
        <dbReference type="ARBA" id="ARBA00023065"/>
    </source>
</evidence>
<keyword evidence="2 7" id="KW-0813">Transport</keyword>
<dbReference type="Pfam" id="PF00213">
    <property type="entry name" value="OSCP"/>
    <property type="match status" value="1"/>
</dbReference>
<accession>A0ABU1K5K5</accession>
<dbReference type="NCBIfam" id="TIGR01145">
    <property type="entry name" value="ATP_synt_delta"/>
    <property type="match status" value="1"/>
</dbReference>
<comment type="caution">
    <text evidence="8">The sequence shown here is derived from an EMBL/GenBank/DDBJ whole genome shotgun (WGS) entry which is preliminary data.</text>
</comment>
<keyword evidence="7" id="KW-1003">Cell membrane</keyword>
<evidence type="ECO:0000313" key="9">
    <source>
        <dbReference type="Proteomes" id="UP001257659"/>
    </source>
</evidence>
<dbReference type="InterPro" id="IPR000711">
    <property type="entry name" value="ATPase_OSCP/dsu"/>
</dbReference>
<evidence type="ECO:0000256" key="7">
    <source>
        <dbReference type="HAMAP-Rule" id="MF_01416"/>
    </source>
</evidence>
<organism evidence="8 9">
    <name type="scientific">Mesonia maritima</name>
    <dbReference type="NCBI Taxonomy" id="1793873"/>
    <lineage>
        <taxon>Bacteria</taxon>
        <taxon>Pseudomonadati</taxon>
        <taxon>Bacteroidota</taxon>
        <taxon>Flavobacteriia</taxon>
        <taxon>Flavobacteriales</taxon>
        <taxon>Flavobacteriaceae</taxon>
        <taxon>Mesonia</taxon>
    </lineage>
</organism>
<dbReference type="EMBL" id="JAVDQA010000001">
    <property type="protein sequence ID" value="MDR6299848.1"/>
    <property type="molecule type" value="Genomic_DNA"/>
</dbReference>
<dbReference type="Gene3D" id="1.10.520.20">
    <property type="entry name" value="N-terminal domain of the delta subunit of the F1F0-ATP synthase"/>
    <property type="match status" value="1"/>
</dbReference>
<evidence type="ECO:0000313" key="8">
    <source>
        <dbReference type="EMBL" id="MDR6299848.1"/>
    </source>
</evidence>